<dbReference type="Proteomes" id="UP000011746">
    <property type="component" value="Unassembled WGS sequence"/>
</dbReference>
<dbReference type="STRING" id="1230341.AAV35_012590"/>
<reference evidence="2 3" key="1">
    <citation type="journal article" date="2012" name="J. Bacteriol.">
        <title>Draft Genome Sequence of Salimicrobium sp. Strain MJ3, Isolated from Myulchi-Jeot, Korean Fermented Seafood.</title>
        <authorList>
            <person name="Lee S.H."/>
            <person name="Jung J.Y."/>
            <person name="Jeon C.O."/>
        </authorList>
    </citation>
    <scope>NUCLEOTIDE SEQUENCE [LARGE SCALE GENOMIC DNA]</scope>
    <source>
        <strain evidence="2 3">MJ3</strain>
    </source>
</reference>
<accession>K2GJ69</accession>
<protein>
    <submittedName>
        <fullName evidence="2">Uncharacterized protein</fullName>
    </submittedName>
</protein>
<dbReference type="Proteomes" id="UP000092654">
    <property type="component" value="Chromosome"/>
</dbReference>
<dbReference type="PATRIC" id="fig|1230341.3.peg.2761"/>
<evidence type="ECO:0000313" key="3">
    <source>
        <dbReference type="Proteomes" id="UP000011746"/>
    </source>
</evidence>
<evidence type="ECO:0000313" key="4">
    <source>
        <dbReference type="Proteomes" id="UP000092654"/>
    </source>
</evidence>
<dbReference type="KEGG" id="sje:AAV35_012590"/>
<name>K2GJ69_9BACI</name>
<evidence type="ECO:0000313" key="2">
    <source>
        <dbReference type="EMBL" id="EKE30509.1"/>
    </source>
</evidence>
<dbReference type="EMBL" id="CP011361">
    <property type="protein sequence ID" value="AKG05510.1"/>
    <property type="molecule type" value="Genomic_DNA"/>
</dbReference>
<sequence length="358" mass="40372">MNQIKDLVFPQDFFKLPKAVLSEIATELNVDSSKNKNELALDVFEEIREQEIPQGTLMSFESKVFATKTSVTWYRIDDSISQEDFIRLINQNAGFDASTGLLEIAEDEVTTEPQLLGLCQGHKDTDVIVRLIYKDSVRYEPSATSVRAVSKTSIATVYYDQNKGIIEVRGDTRKARDIAIKVAGLLNQTVNLEPVTDVFEREIGDIADNLSGELVEAKSKPQHYLEEYTDEETQSVIDVLSALDRYIETKDSDVLETSLQQISDSFGYKNGIVPFAALVLSGMETVGMQGNSEIRSLPLYSYLDPYLSHQNGFIKFPFRERNVEDEYTIRVGMTTKSVVFVSHVTESLIDYVRENVII</sequence>
<proteinExistence type="predicted"/>
<dbReference type="eggNOG" id="ENOG5032XZ0">
    <property type="taxonomic scope" value="Bacteria"/>
</dbReference>
<dbReference type="OrthoDB" id="2517369at2"/>
<reference evidence="1" key="3">
    <citation type="submission" date="2016-11" db="EMBL/GenBank/DDBJ databases">
        <title>Salimicrobium jeotgali MJ3, isolated from Myulchi jeot, a traditional Korean fermented seafood.</title>
        <authorList>
            <person name="Kim K.H."/>
            <person name="Jeon C.O."/>
            <person name="Jin H.M."/>
        </authorList>
    </citation>
    <scope>NUCLEOTIDE SEQUENCE</scope>
    <source>
        <strain evidence="1">MJ3</strain>
    </source>
</reference>
<organism evidence="2 3">
    <name type="scientific">Salimicrobium jeotgali</name>
    <dbReference type="NCBI Taxonomy" id="1230341"/>
    <lineage>
        <taxon>Bacteria</taxon>
        <taxon>Bacillati</taxon>
        <taxon>Bacillota</taxon>
        <taxon>Bacilli</taxon>
        <taxon>Bacillales</taxon>
        <taxon>Bacillaceae</taxon>
        <taxon>Salimicrobium</taxon>
    </lineage>
</organism>
<keyword evidence="3" id="KW-1185">Reference proteome</keyword>
<gene>
    <name evidence="1" type="ORF">AAV35_012590</name>
    <name evidence="2" type="ORF">MJ3_13749</name>
</gene>
<reference evidence="4" key="2">
    <citation type="submission" date="2015-06" db="EMBL/GenBank/DDBJ databases">
        <title>Salimicrobium jeotgali MJ3, isolated from Myulchi jeot, a traditional Korean fermented seafood.</title>
        <authorList>
            <person name="Kim K.H."/>
            <person name="Jeon C.O."/>
            <person name="Jin H.M."/>
        </authorList>
    </citation>
    <scope>NUCLEOTIDE SEQUENCE [LARGE SCALE GENOMIC DNA]</scope>
    <source>
        <strain evidence="4">MJ3</strain>
    </source>
</reference>
<dbReference type="AlphaFoldDB" id="K2GJ69"/>
<evidence type="ECO:0000313" key="1">
    <source>
        <dbReference type="EMBL" id="AKG05510.1"/>
    </source>
</evidence>
<dbReference type="RefSeq" id="WP_008592719.1">
    <property type="nucleotide sequence ID" value="NZ_AMPQ01000045.1"/>
</dbReference>
<dbReference type="EMBL" id="AMPQ01000045">
    <property type="protein sequence ID" value="EKE30509.1"/>
    <property type="molecule type" value="Genomic_DNA"/>
</dbReference>